<feature type="region of interest" description="Disordered" evidence="13">
    <location>
        <begin position="120"/>
        <end position="187"/>
    </location>
</feature>
<evidence type="ECO:0000256" key="14">
    <source>
        <dbReference type="SAM" id="Phobius"/>
    </source>
</evidence>
<keyword evidence="9" id="KW-1015">Disulfide bond</keyword>
<dbReference type="SMART" id="SM00261">
    <property type="entry name" value="FU"/>
    <property type="match status" value="10"/>
</dbReference>
<dbReference type="CDD" id="cd00064">
    <property type="entry name" value="FU"/>
    <property type="match status" value="9"/>
</dbReference>
<dbReference type="SMART" id="SM00181">
    <property type="entry name" value="EGF"/>
    <property type="match status" value="7"/>
</dbReference>
<dbReference type="Pfam" id="PF16470">
    <property type="entry name" value="S8_pro-domain"/>
    <property type="match status" value="1"/>
</dbReference>
<feature type="transmembrane region" description="Helical" evidence="14">
    <location>
        <begin position="1493"/>
        <end position="1518"/>
    </location>
</feature>
<dbReference type="Gene3D" id="3.40.50.200">
    <property type="entry name" value="Peptidase S8/S53 domain"/>
    <property type="match status" value="1"/>
</dbReference>
<evidence type="ECO:0000313" key="20">
    <source>
        <dbReference type="RefSeq" id="XP_016925289.2"/>
    </source>
</evidence>
<evidence type="ECO:0000313" key="19">
    <source>
        <dbReference type="RefSeq" id="XP_016925288.2"/>
    </source>
</evidence>
<dbReference type="CTD" id="32604"/>
<feature type="compositionally biased region" description="Polar residues" evidence="13">
    <location>
        <begin position="169"/>
        <end position="187"/>
    </location>
</feature>
<dbReference type="GO" id="GO:0004252">
    <property type="term" value="F:serine-type endopeptidase activity"/>
    <property type="evidence" value="ECO:0007669"/>
    <property type="project" value="UniProtKB-UniRule"/>
</dbReference>
<evidence type="ECO:0000256" key="1">
    <source>
        <dbReference type="ARBA" id="ARBA00005325"/>
    </source>
</evidence>
<dbReference type="InterPro" id="IPR032815">
    <property type="entry name" value="S8_pro-domain"/>
</dbReference>
<dbReference type="RefSeq" id="XP_016925288.2">
    <property type="nucleotide sequence ID" value="XM_017069799.4"/>
</dbReference>
<keyword evidence="14" id="KW-0472">Membrane</keyword>
<keyword evidence="14" id="KW-1133">Transmembrane helix</keyword>
<dbReference type="Gene3D" id="2.10.220.10">
    <property type="entry name" value="Hormone Receptor, Insulin-like Growth Factor Receptor 1, Chain A, domain 2"/>
    <property type="match status" value="6"/>
</dbReference>
<evidence type="ECO:0000256" key="10">
    <source>
        <dbReference type="ARBA" id="ARBA00023180"/>
    </source>
</evidence>
<accession>A0AB39YZR6</accession>
<evidence type="ECO:0000313" key="17">
    <source>
        <dbReference type="RefSeq" id="XP_016925286.2"/>
    </source>
</evidence>
<dbReference type="InterPro" id="IPR009030">
    <property type="entry name" value="Growth_fac_rcpt_cys_sf"/>
</dbReference>
<keyword evidence="8" id="KW-0865">Zymogen</keyword>
<feature type="active site" description="Charge relay system" evidence="11 12">
    <location>
        <position position="625"/>
    </location>
</feature>
<proteinExistence type="inferred from homology"/>
<feature type="region of interest" description="Disordered" evidence="13">
    <location>
        <begin position="412"/>
        <end position="444"/>
    </location>
</feature>
<keyword evidence="5" id="KW-0677">Repeat</keyword>
<dbReference type="InterPro" id="IPR032778">
    <property type="entry name" value="GF_recep_IV"/>
</dbReference>
<keyword evidence="7 12" id="KW-0720">Serine protease</keyword>
<dbReference type="SUPFAM" id="SSF52743">
    <property type="entry name" value="Subtilisin-like"/>
    <property type="match status" value="1"/>
</dbReference>
<dbReference type="InterPro" id="IPR000209">
    <property type="entry name" value="Peptidase_S8/S53_dom"/>
</dbReference>
<protein>
    <submittedName>
        <fullName evidence="17 18">Furin-like protease 2 isoform X1</fullName>
    </submittedName>
</protein>
<evidence type="ECO:0000256" key="2">
    <source>
        <dbReference type="ARBA" id="ARBA00022670"/>
    </source>
</evidence>
<dbReference type="Gene3D" id="3.30.70.850">
    <property type="entry name" value="Peptidase S8, pro-domain"/>
    <property type="match status" value="1"/>
</dbReference>
<dbReference type="PROSITE" id="PS00138">
    <property type="entry name" value="SUBTILASE_SER"/>
    <property type="match status" value="1"/>
</dbReference>
<dbReference type="Pfam" id="PF01483">
    <property type="entry name" value="P_proprotein"/>
    <property type="match status" value="1"/>
</dbReference>
<keyword evidence="6 12" id="KW-0378">Hydrolase</keyword>
<evidence type="ECO:0000256" key="6">
    <source>
        <dbReference type="ARBA" id="ARBA00022801"/>
    </source>
</evidence>
<dbReference type="Pfam" id="PF00082">
    <property type="entry name" value="Peptidase_S8"/>
    <property type="match status" value="1"/>
</dbReference>
<dbReference type="SUPFAM" id="SSF49785">
    <property type="entry name" value="Galactose-binding domain-like"/>
    <property type="match status" value="1"/>
</dbReference>
<dbReference type="InterPro" id="IPR023827">
    <property type="entry name" value="Peptidase_S8_Asp-AS"/>
</dbReference>
<evidence type="ECO:0000313" key="16">
    <source>
        <dbReference type="Proteomes" id="UP001652628"/>
    </source>
</evidence>
<feature type="region of interest" description="Disordered" evidence="13">
    <location>
        <begin position="1618"/>
        <end position="1662"/>
    </location>
</feature>
<dbReference type="InterPro" id="IPR038466">
    <property type="entry name" value="S8_pro-domain_sf"/>
</dbReference>
<evidence type="ECO:0000256" key="11">
    <source>
        <dbReference type="PIRSR" id="PIRSR615500-1"/>
    </source>
</evidence>
<dbReference type="Gene3D" id="2.60.120.260">
    <property type="entry name" value="Galactose-binding domain-like"/>
    <property type="match status" value="1"/>
</dbReference>
<sequence length="1662" mass="180912">MSNKGSIGGVGCTPQINTDQWSALEKQTKMDPVRGPSCCGGLKKPLGEPTYRKIGRRKILQIHVHDPGTTANATAKLNRIYLCTFNRMAQSCIYFVLFLVILSPNTSCALRSSEGETQNYAGILSNSSRTTTSPSRDDDDSQSHGYSNSNSNSFIYKVDSGPGGDRAGQAQTISGGKYDNNNYENTHTNASAKDEEVEHQMANSLDFDGVDMFGAFSIPEEAIYTNEFAVNIPAGHQVADVIANKHGFINKGQIGSLDHYYLFQHHHVSKRSLRSSRKHQGALKSESEVKWMQQQHEKVRRKRDGPYQDLPTYSPYNLLRQPGGYVVDQNPHLSFSPESISLASHSPRMEYRDVSSHFVFPDPLFKEQWYLVSKNGGAKDGLDMNVGPAWQKGYTGKGVVVSILDDGIQTNHPDLAQNYDPDASFDINGNDSDPTPQDNGDNKHGTRCAGEVAAVAFNNYCGVGVAYNASIGGVRMLDGKVNDVVEAQALSLNPAHIDIYSASWGPEDDGSTVDGPGPLARRAFIYGVTSGRQGKGSIFVWASGNGGRYTDSCNCDGYTNSIFTLSISSATQAGFKPWYLEECSSTLATTYSSGTPGHDKSVATVDMDGRLRPDHICTVEHTGTSASAPLAAGICALALEANPELTWRDMQYLVVYTSRPAPLEKETGWTLNGVKRKYSHKFGYGLMDAGAMVSLAEQWSSVPPQHICKSRENNEDRKIEGAFGYTLATHMDVNGCAGTINEVRYLEHVQCRITLRFFPRGNLRILLTSPMGTTSTLLFERPRDIVKSNFDDWPFLSVHFWGEKAEGRWTLQVINGGRRRVNQPGILSKWQLIFYGTSSQPMRLKSELLSSSPQLRSPIGSNPFLIPSASNIGQPANEGGNFNTDSFAGYLNYQNIFSSAGSNPEPATATLDGQNVTASVASSAEAVGFTASAAQLVAAPDSREGDKKILHSCDAECDSSGCYGRGPTQCVACSHYRLDNTCVSRCPPRSFPNQVGICWPCHDTCETCAGAGPDSCLTCAPAHLHVIDLAVCLQFCPDGYFENSRNRTCVPCEPNCASCQDHPEFCTSCDHHLVMHENKCYSACPLDTYETEDNKCAFCHSTCATCNGPTDQNCITCRSSRYAWQNKCLISCPDGFYADKKRLECMPCQEGCKTCTSNGVCSECLQNWTLNKSDKCIVAGSEGCSEAEFFSQTAGQCSSCHTSCGSCNGPAETNCMSCGPSRLLEQSRCVSGCREGFFMEAGSVCSPCLHTCSQCVSRTNCSNCSKGLELQNGECRTTCADGYYSDRGICAKCYLSCHTCSGPRRNQCVQCPAGWQLAAGECHPECPEGFYKSDFGCQKCHHYCKTCNDAGPLACTSCPPHSMLDGGLCMECLSSQYYDTTTSTCKTCHDSCRSCFGPGQFSCKACAAPLHLDQLNSQCVPCCQNQTLAEKTASAPCCNCDGETGECKATSTGGKRRTVIGSGSAYKSGEPEHGSFESDGNSREFVLRLDSPLTAITAIAVAICLLIITIFSIIFAVLQRNSNHVSRNSVRYRKIASTSSGRRKNLSAKPTSDARFIFNIGEDEDTDGDNSEDEMDGNLGTDINRIVYDRKGKDLGHEFYIESTNDIDAIEFHCKGAQKAESQQPRRCNENGDDDDDIHYDATADRNPYPSTTSRTNINIRS</sequence>
<dbReference type="GO" id="GO:0016485">
    <property type="term" value="P:protein processing"/>
    <property type="evidence" value="ECO:0007669"/>
    <property type="project" value="TreeGrafter"/>
</dbReference>
<reference evidence="17 18" key="1">
    <citation type="submission" date="2025-05" db="UniProtKB">
        <authorList>
            <consortium name="RefSeq"/>
        </authorList>
    </citation>
    <scope>IDENTIFICATION</scope>
</reference>
<evidence type="ECO:0000256" key="4">
    <source>
        <dbReference type="ARBA" id="ARBA00022729"/>
    </source>
</evidence>
<evidence type="ECO:0000256" key="12">
    <source>
        <dbReference type="PROSITE-ProRule" id="PRU01240"/>
    </source>
</evidence>
<dbReference type="RefSeq" id="XP_016925286.2">
    <property type="nucleotide sequence ID" value="XM_017069797.4"/>
</dbReference>
<dbReference type="Pfam" id="PF14843">
    <property type="entry name" value="GF_recep_IV"/>
    <property type="match status" value="1"/>
</dbReference>
<feature type="active site" description="Charge relay system" evidence="11 12">
    <location>
        <position position="444"/>
    </location>
</feature>
<dbReference type="RefSeq" id="XP_016925287.2">
    <property type="nucleotide sequence ID" value="XM_017069798.4"/>
</dbReference>
<evidence type="ECO:0000259" key="15">
    <source>
        <dbReference type="PROSITE" id="PS51829"/>
    </source>
</evidence>
<dbReference type="InterPro" id="IPR034182">
    <property type="entry name" value="Kexin/furin"/>
</dbReference>
<dbReference type="CDD" id="cd04059">
    <property type="entry name" value="Peptidases_S8_Protein_convertases_Kexins_Furin-like"/>
    <property type="match status" value="1"/>
</dbReference>
<evidence type="ECO:0000256" key="3">
    <source>
        <dbReference type="ARBA" id="ARBA00022685"/>
    </source>
</evidence>
<dbReference type="PROSITE" id="PS51829">
    <property type="entry name" value="P_HOMO_B"/>
    <property type="match status" value="1"/>
</dbReference>
<dbReference type="RefSeq" id="XP_016925289.2">
    <property type="nucleotide sequence ID" value="XM_017069800.4"/>
</dbReference>
<dbReference type="InterPro" id="IPR022398">
    <property type="entry name" value="Peptidase_S8_His-AS"/>
</dbReference>
<feature type="compositionally biased region" description="Polar residues" evidence="13">
    <location>
        <begin position="144"/>
        <end position="154"/>
    </location>
</feature>
<dbReference type="PRINTS" id="PR00723">
    <property type="entry name" value="SUBTILISIN"/>
</dbReference>
<evidence type="ECO:0000256" key="9">
    <source>
        <dbReference type="ARBA" id="ARBA00023157"/>
    </source>
</evidence>
<keyword evidence="14" id="KW-0812">Transmembrane</keyword>
<dbReference type="PROSITE" id="PS00136">
    <property type="entry name" value="SUBTILASE_ASP"/>
    <property type="match status" value="1"/>
</dbReference>
<dbReference type="PROSITE" id="PS51892">
    <property type="entry name" value="SUBTILASE"/>
    <property type="match status" value="1"/>
</dbReference>
<dbReference type="PROSITE" id="PS00137">
    <property type="entry name" value="SUBTILASE_HIS"/>
    <property type="match status" value="1"/>
</dbReference>
<dbReference type="GeneID" id="108006308"/>
<dbReference type="GO" id="GO:0005802">
    <property type="term" value="C:trans-Golgi network"/>
    <property type="evidence" value="ECO:0007669"/>
    <property type="project" value="TreeGrafter"/>
</dbReference>
<gene>
    <name evidence="17 18 19 20" type="primary">Fur2</name>
</gene>
<dbReference type="InterPro" id="IPR036852">
    <property type="entry name" value="Peptidase_S8/S53_dom_sf"/>
</dbReference>
<evidence type="ECO:0000256" key="7">
    <source>
        <dbReference type="ARBA" id="ARBA00022825"/>
    </source>
</evidence>
<dbReference type="PANTHER" id="PTHR42884">
    <property type="entry name" value="PROPROTEIN CONVERTASE SUBTILISIN/KEXIN-RELATED"/>
    <property type="match status" value="1"/>
</dbReference>
<dbReference type="PANTHER" id="PTHR42884:SF23">
    <property type="entry name" value="FURIN-LIKE PROTEASE 2"/>
    <property type="match status" value="1"/>
</dbReference>
<dbReference type="InterPro" id="IPR008979">
    <property type="entry name" value="Galactose-bd-like_sf"/>
</dbReference>
<organism evidence="16 18">
    <name type="scientific">Drosophila suzukii</name>
    <name type="common">Spotted-wing drosophila fruit fly</name>
    <dbReference type="NCBI Taxonomy" id="28584"/>
    <lineage>
        <taxon>Eukaryota</taxon>
        <taxon>Metazoa</taxon>
        <taxon>Ecdysozoa</taxon>
        <taxon>Arthropoda</taxon>
        <taxon>Hexapoda</taxon>
        <taxon>Insecta</taxon>
        <taxon>Pterygota</taxon>
        <taxon>Neoptera</taxon>
        <taxon>Endopterygota</taxon>
        <taxon>Diptera</taxon>
        <taxon>Brachycera</taxon>
        <taxon>Muscomorpha</taxon>
        <taxon>Ephydroidea</taxon>
        <taxon>Drosophilidae</taxon>
        <taxon>Drosophila</taxon>
        <taxon>Sophophora</taxon>
    </lineage>
</organism>
<feature type="domain" description="P/Homo B" evidence="15">
    <location>
        <begin position="702"/>
        <end position="840"/>
    </location>
</feature>
<evidence type="ECO:0000256" key="5">
    <source>
        <dbReference type="ARBA" id="ARBA00022737"/>
    </source>
</evidence>
<feature type="compositionally biased region" description="Low complexity" evidence="13">
    <location>
        <begin position="125"/>
        <end position="134"/>
    </location>
</feature>
<comment type="similarity">
    <text evidence="1">Belongs to the peptidase S8 family. Furin subfamily.</text>
</comment>
<dbReference type="SUPFAM" id="SSF57184">
    <property type="entry name" value="Growth factor receptor domain"/>
    <property type="match status" value="3"/>
</dbReference>
<keyword evidence="4" id="KW-0732">Signal</keyword>
<feature type="active site" description="Charge relay system" evidence="11 12">
    <location>
        <position position="405"/>
    </location>
</feature>
<evidence type="ECO:0000313" key="18">
    <source>
        <dbReference type="RefSeq" id="XP_016925287.2"/>
    </source>
</evidence>
<evidence type="ECO:0000256" key="13">
    <source>
        <dbReference type="SAM" id="MobiDB-lite"/>
    </source>
</evidence>
<dbReference type="InterPro" id="IPR023828">
    <property type="entry name" value="Peptidase_S8_Ser-AS"/>
</dbReference>
<evidence type="ECO:0000256" key="8">
    <source>
        <dbReference type="ARBA" id="ARBA00023145"/>
    </source>
</evidence>
<feature type="compositionally biased region" description="Polar residues" evidence="13">
    <location>
        <begin position="427"/>
        <end position="439"/>
    </location>
</feature>
<keyword evidence="3" id="KW-0165">Cleavage on pair of basic residues</keyword>
<dbReference type="SUPFAM" id="SSF54897">
    <property type="entry name" value="Protease propeptides/inhibitors"/>
    <property type="match status" value="1"/>
</dbReference>
<feature type="compositionally biased region" description="Polar residues" evidence="13">
    <location>
        <begin position="1649"/>
        <end position="1662"/>
    </location>
</feature>
<dbReference type="GO" id="GO:0030182">
    <property type="term" value="P:neuron differentiation"/>
    <property type="evidence" value="ECO:0007669"/>
    <property type="project" value="UniProtKB-ARBA"/>
</dbReference>
<dbReference type="InterPro" id="IPR002884">
    <property type="entry name" value="P_dom"/>
</dbReference>
<keyword evidence="10" id="KW-0325">Glycoprotein</keyword>
<dbReference type="InterPro" id="IPR015500">
    <property type="entry name" value="Peptidase_S8_subtilisin-rel"/>
</dbReference>
<dbReference type="GO" id="GO:0000139">
    <property type="term" value="C:Golgi membrane"/>
    <property type="evidence" value="ECO:0007669"/>
    <property type="project" value="TreeGrafter"/>
</dbReference>
<dbReference type="InterPro" id="IPR000742">
    <property type="entry name" value="EGF"/>
</dbReference>
<keyword evidence="16" id="KW-1185">Reference proteome</keyword>
<keyword evidence="2 12" id="KW-0645">Protease</keyword>
<dbReference type="Proteomes" id="UP001652628">
    <property type="component" value="Chromosome X"/>
</dbReference>
<name>A0AB39YZR6_DROSZ</name>
<dbReference type="InterPro" id="IPR006212">
    <property type="entry name" value="Furin_repeat"/>
</dbReference>